<accession>A0AAV5INH7</accession>
<name>A0AAV5INH7_9ROSI</name>
<organism evidence="3 4">
    <name type="scientific">Rubroshorea leprosula</name>
    <dbReference type="NCBI Taxonomy" id="152421"/>
    <lineage>
        <taxon>Eukaryota</taxon>
        <taxon>Viridiplantae</taxon>
        <taxon>Streptophyta</taxon>
        <taxon>Embryophyta</taxon>
        <taxon>Tracheophyta</taxon>
        <taxon>Spermatophyta</taxon>
        <taxon>Magnoliopsida</taxon>
        <taxon>eudicotyledons</taxon>
        <taxon>Gunneridae</taxon>
        <taxon>Pentapetalae</taxon>
        <taxon>rosids</taxon>
        <taxon>malvids</taxon>
        <taxon>Malvales</taxon>
        <taxon>Dipterocarpaceae</taxon>
        <taxon>Rubroshorea</taxon>
    </lineage>
</organism>
<keyword evidence="2" id="KW-0812">Transmembrane</keyword>
<keyword evidence="2" id="KW-1133">Transmembrane helix</keyword>
<keyword evidence="2" id="KW-0472">Membrane</keyword>
<feature type="compositionally biased region" description="Polar residues" evidence="1">
    <location>
        <begin position="93"/>
        <end position="112"/>
    </location>
</feature>
<gene>
    <name evidence="3" type="ORF">SLEP1_g15764</name>
</gene>
<dbReference type="Proteomes" id="UP001054252">
    <property type="component" value="Unassembled WGS sequence"/>
</dbReference>
<evidence type="ECO:0000256" key="2">
    <source>
        <dbReference type="SAM" id="Phobius"/>
    </source>
</evidence>
<sequence>MLLQICCCCYRFVAAAATTDLLLLLLLQICCCCYYRSAVAAAIDLLLKLLLICCWSLELEWGSPQESPFPAGIPVSRRKWGWGTKFAPRQKSPRGSPSPSFAGTGMGKNSPTPRGPVNIPTPDKNIYRKIKKQLGLKHC</sequence>
<protein>
    <submittedName>
        <fullName evidence="3">Uncharacterized protein</fullName>
    </submittedName>
</protein>
<feature type="region of interest" description="Disordered" evidence="1">
    <location>
        <begin position="85"/>
        <end position="123"/>
    </location>
</feature>
<proteinExistence type="predicted"/>
<reference evidence="3 4" key="1">
    <citation type="journal article" date="2021" name="Commun. Biol.">
        <title>The genome of Shorea leprosula (Dipterocarpaceae) highlights the ecological relevance of drought in aseasonal tropical rainforests.</title>
        <authorList>
            <person name="Ng K.K.S."/>
            <person name="Kobayashi M.J."/>
            <person name="Fawcett J.A."/>
            <person name="Hatakeyama M."/>
            <person name="Paape T."/>
            <person name="Ng C.H."/>
            <person name="Ang C.C."/>
            <person name="Tnah L.H."/>
            <person name="Lee C.T."/>
            <person name="Nishiyama T."/>
            <person name="Sese J."/>
            <person name="O'Brien M.J."/>
            <person name="Copetti D."/>
            <person name="Mohd Noor M.I."/>
            <person name="Ong R.C."/>
            <person name="Putra M."/>
            <person name="Sireger I.Z."/>
            <person name="Indrioko S."/>
            <person name="Kosugi Y."/>
            <person name="Izuno A."/>
            <person name="Isagi Y."/>
            <person name="Lee S.L."/>
            <person name="Shimizu K.K."/>
        </authorList>
    </citation>
    <scope>NUCLEOTIDE SEQUENCE [LARGE SCALE GENOMIC DNA]</scope>
    <source>
        <strain evidence="3">214</strain>
    </source>
</reference>
<dbReference type="AlphaFoldDB" id="A0AAV5INH7"/>
<evidence type="ECO:0000313" key="3">
    <source>
        <dbReference type="EMBL" id="GKV03472.1"/>
    </source>
</evidence>
<keyword evidence="4" id="KW-1185">Reference proteome</keyword>
<dbReference type="EMBL" id="BPVZ01000020">
    <property type="protein sequence ID" value="GKV03472.1"/>
    <property type="molecule type" value="Genomic_DNA"/>
</dbReference>
<feature type="transmembrane region" description="Helical" evidence="2">
    <location>
        <begin position="25"/>
        <end position="47"/>
    </location>
</feature>
<evidence type="ECO:0000313" key="4">
    <source>
        <dbReference type="Proteomes" id="UP001054252"/>
    </source>
</evidence>
<evidence type="ECO:0000256" key="1">
    <source>
        <dbReference type="SAM" id="MobiDB-lite"/>
    </source>
</evidence>
<comment type="caution">
    <text evidence="3">The sequence shown here is derived from an EMBL/GenBank/DDBJ whole genome shotgun (WGS) entry which is preliminary data.</text>
</comment>